<sequence length="82" mass="9011">MNEFRFNIFGALIAVTAAEGAWQAFYLGVDGKRRPADFVVPGDVVESELCEYLADLYHENATPRNAKAVQLTQGLLSANEGY</sequence>
<dbReference type="Proteomes" id="UP000503117">
    <property type="component" value="Chromosome"/>
</dbReference>
<evidence type="ECO:0000259" key="1">
    <source>
        <dbReference type="Pfam" id="PF24697"/>
    </source>
</evidence>
<name>A0ABX6MJ42_9BURK</name>
<organism evidence="2 3">
    <name type="scientific">Duganella dendranthematis</name>
    <dbReference type="NCBI Taxonomy" id="2728021"/>
    <lineage>
        <taxon>Bacteria</taxon>
        <taxon>Pseudomonadati</taxon>
        <taxon>Pseudomonadota</taxon>
        <taxon>Betaproteobacteria</taxon>
        <taxon>Burkholderiales</taxon>
        <taxon>Oxalobacteraceae</taxon>
        <taxon>Telluria group</taxon>
        <taxon>Duganella</taxon>
    </lineage>
</organism>
<proteinExistence type="predicted"/>
<evidence type="ECO:0000313" key="3">
    <source>
        <dbReference type="Proteomes" id="UP000503117"/>
    </source>
</evidence>
<evidence type="ECO:0000313" key="2">
    <source>
        <dbReference type="EMBL" id="QJD94348.1"/>
    </source>
</evidence>
<gene>
    <name evidence="2" type="ORF">HH213_29335</name>
</gene>
<feature type="domain" description="DUF7661" evidence="1">
    <location>
        <begin position="4"/>
        <end position="71"/>
    </location>
</feature>
<dbReference type="EMBL" id="CP051684">
    <property type="protein sequence ID" value="QJD94348.1"/>
    <property type="molecule type" value="Genomic_DNA"/>
</dbReference>
<dbReference type="RefSeq" id="WP_169115504.1">
    <property type="nucleotide sequence ID" value="NZ_CP051684.1"/>
</dbReference>
<keyword evidence="3" id="KW-1185">Reference proteome</keyword>
<protein>
    <recommendedName>
        <fullName evidence="1">DUF7661 domain-containing protein</fullName>
    </recommendedName>
</protein>
<accession>A0ABX6MJ42</accession>
<reference evidence="2 3" key="1">
    <citation type="submission" date="2020-04" db="EMBL/GenBank/DDBJ databases">
        <title>Genome sequencing of novel species.</title>
        <authorList>
            <person name="Heo J."/>
            <person name="Kim S.-J."/>
            <person name="Kim J.-S."/>
            <person name="Hong S.-B."/>
            <person name="Kwon S.-W."/>
        </authorList>
    </citation>
    <scope>NUCLEOTIDE SEQUENCE [LARGE SCALE GENOMIC DNA]</scope>
    <source>
        <strain evidence="2 3">AF9R3</strain>
    </source>
</reference>
<dbReference type="Pfam" id="PF24697">
    <property type="entry name" value="DUF7661"/>
    <property type="match status" value="1"/>
</dbReference>
<dbReference type="InterPro" id="IPR056078">
    <property type="entry name" value="DUF7661"/>
</dbReference>